<keyword evidence="3" id="KW-0677">Repeat</keyword>
<keyword evidence="4 6" id="KW-1015">Disulfide bond</keyword>
<feature type="domain" description="EGF-like" evidence="9">
    <location>
        <begin position="135"/>
        <end position="173"/>
    </location>
</feature>
<keyword evidence="8" id="KW-0812">Transmembrane</keyword>
<keyword evidence="2" id="KW-0732">Signal</keyword>
<feature type="disulfide bond" evidence="6">
    <location>
        <begin position="489"/>
        <end position="498"/>
    </location>
</feature>
<feature type="domain" description="EGF-like" evidence="9">
    <location>
        <begin position="512"/>
        <end position="550"/>
    </location>
</feature>
<dbReference type="GO" id="GO:0071944">
    <property type="term" value="C:cell periphery"/>
    <property type="evidence" value="ECO:0007669"/>
    <property type="project" value="UniProtKB-ARBA"/>
</dbReference>
<feature type="domain" description="EGF-like" evidence="9">
    <location>
        <begin position="591"/>
        <end position="633"/>
    </location>
</feature>
<accession>A0A2G8LMF9</accession>
<dbReference type="CDD" id="cd00054">
    <property type="entry name" value="EGF_CA"/>
    <property type="match status" value="4"/>
</dbReference>
<feature type="disulfide bond" evidence="6">
    <location>
        <begin position="249"/>
        <end position="258"/>
    </location>
</feature>
<dbReference type="AlphaFoldDB" id="A0A2G8LMF9"/>
<feature type="disulfide bond" evidence="6">
    <location>
        <begin position="352"/>
        <end position="369"/>
    </location>
</feature>
<feature type="domain" description="EGF-like" evidence="9">
    <location>
        <begin position="261"/>
        <end position="298"/>
    </location>
</feature>
<dbReference type="STRING" id="307972.A0A2G8LMF9"/>
<dbReference type="PANTHER" id="PTHR12916:SF9">
    <property type="entry name" value="NEUROGENIC LOCUS NOTCH HOMOLOG PROTEIN 1-RELATED"/>
    <property type="match status" value="1"/>
</dbReference>
<feature type="disulfide bond" evidence="6">
    <location>
        <begin position="540"/>
        <end position="549"/>
    </location>
</feature>
<keyword evidence="1 6" id="KW-0245">EGF-like domain</keyword>
<evidence type="ECO:0000259" key="9">
    <source>
        <dbReference type="PROSITE" id="PS50026"/>
    </source>
</evidence>
<dbReference type="Proteomes" id="UP000230750">
    <property type="component" value="Unassembled WGS sequence"/>
</dbReference>
<feature type="disulfide bond" evidence="6">
    <location>
        <begin position="81"/>
        <end position="90"/>
    </location>
</feature>
<evidence type="ECO:0000256" key="6">
    <source>
        <dbReference type="PROSITE-ProRule" id="PRU00076"/>
    </source>
</evidence>
<proteinExistence type="predicted"/>
<feature type="disulfide bond" evidence="6">
    <location>
        <begin position="453"/>
        <end position="462"/>
    </location>
</feature>
<feature type="region of interest" description="Disordered" evidence="7">
    <location>
        <begin position="555"/>
        <end position="584"/>
    </location>
</feature>
<evidence type="ECO:0000256" key="4">
    <source>
        <dbReference type="ARBA" id="ARBA00023157"/>
    </source>
</evidence>
<organism evidence="10 11">
    <name type="scientific">Stichopus japonicus</name>
    <name type="common">Sea cucumber</name>
    <dbReference type="NCBI Taxonomy" id="307972"/>
    <lineage>
        <taxon>Eukaryota</taxon>
        <taxon>Metazoa</taxon>
        <taxon>Echinodermata</taxon>
        <taxon>Eleutherozoa</taxon>
        <taxon>Echinozoa</taxon>
        <taxon>Holothuroidea</taxon>
        <taxon>Aspidochirotacea</taxon>
        <taxon>Aspidochirotida</taxon>
        <taxon>Stichopodidae</taxon>
        <taxon>Apostichopus</taxon>
    </lineage>
</organism>
<dbReference type="PROSITE" id="PS00022">
    <property type="entry name" value="EGF_1"/>
    <property type="match status" value="13"/>
</dbReference>
<comment type="caution">
    <text evidence="10">The sequence shown here is derived from an EMBL/GenBank/DDBJ whole genome shotgun (WGS) entry which is preliminary data.</text>
</comment>
<comment type="caution">
    <text evidence="6">Lacks conserved residue(s) required for the propagation of feature annotation.</text>
</comment>
<dbReference type="FunFam" id="2.10.25.10:FF:000012">
    <property type="entry name" value="Delta-like protein"/>
    <property type="match status" value="1"/>
</dbReference>
<dbReference type="SUPFAM" id="SSF57603">
    <property type="entry name" value="FnI-like domain"/>
    <property type="match status" value="1"/>
</dbReference>
<keyword evidence="5" id="KW-0325">Glycoprotein</keyword>
<dbReference type="PROSITE" id="PS01186">
    <property type="entry name" value="EGF_2"/>
    <property type="match status" value="11"/>
</dbReference>
<feature type="disulfide bond" evidence="6">
    <location>
        <begin position="713"/>
        <end position="722"/>
    </location>
</feature>
<reference evidence="10 11" key="1">
    <citation type="journal article" date="2017" name="PLoS Biol.">
        <title>The sea cucumber genome provides insights into morphological evolution and visceral regeneration.</title>
        <authorList>
            <person name="Zhang X."/>
            <person name="Sun L."/>
            <person name="Yuan J."/>
            <person name="Sun Y."/>
            <person name="Gao Y."/>
            <person name="Zhang L."/>
            <person name="Li S."/>
            <person name="Dai H."/>
            <person name="Hamel J.F."/>
            <person name="Liu C."/>
            <person name="Yu Y."/>
            <person name="Liu S."/>
            <person name="Lin W."/>
            <person name="Guo K."/>
            <person name="Jin S."/>
            <person name="Xu P."/>
            <person name="Storey K.B."/>
            <person name="Huan P."/>
            <person name="Zhang T."/>
            <person name="Zhou Y."/>
            <person name="Zhang J."/>
            <person name="Lin C."/>
            <person name="Li X."/>
            <person name="Xing L."/>
            <person name="Huo D."/>
            <person name="Sun M."/>
            <person name="Wang L."/>
            <person name="Mercier A."/>
            <person name="Li F."/>
            <person name="Yang H."/>
            <person name="Xiang J."/>
        </authorList>
    </citation>
    <scope>NUCLEOTIDE SEQUENCE [LARGE SCALE GENOMIC DNA]</scope>
    <source>
        <strain evidence="10">Shaxun</strain>
        <tissue evidence="10">Muscle</tissue>
    </source>
</reference>
<feature type="domain" description="EGF-like" evidence="9">
    <location>
        <begin position="343"/>
        <end position="381"/>
    </location>
</feature>
<feature type="disulfide bond" evidence="6">
    <location>
        <begin position="623"/>
        <end position="632"/>
    </location>
</feature>
<dbReference type="GO" id="GO:0007219">
    <property type="term" value="P:Notch signaling pathway"/>
    <property type="evidence" value="ECO:0007669"/>
    <property type="project" value="TreeGrafter"/>
</dbReference>
<dbReference type="FunFam" id="2.10.25.10:FF:000321">
    <property type="entry name" value="Protein delta homolog 1"/>
    <property type="match status" value="1"/>
</dbReference>
<feature type="disulfide bond" evidence="6">
    <location>
        <begin position="163"/>
        <end position="172"/>
    </location>
</feature>
<dbReference type="PANTHER" id="PTHR12916">
    <property type="entry name" value="CYTOCHROME C OXIDASE POLYPEPTIDE VIC-2"/>
    <property type="match status" value="1"/>
</dbReference>
<feature type="disulfide bond" evidence="6">
    <location>
        <begin position="331"/>
        <end position="340"/>
    </location>
</feature>
<feature type="domain" description="EGF-like" evidence="9">
    <location>
        <begin position="15"/>
        <end position="52"/>
    </location>
</feature>
<feature type="domain" description="EGF-like" evidence="9">
    <location>
        <begin position="687"/>
        <end position="723"/>
    </location>
</feature>
<evidence type="ECO:0000256" key="3">
    <source>
        <dbReference type="ARBA" id="ARBA00022737"/>
    </source>
</evidence>
<feature type="disulfide bond" evidence="6">
    <location>
        <begin position="180"/>
        <end position="190"/>
    </location>
</feature>
<evidence type="ECO:0000313" key="11">
    <source>
        <dbReference type="Proteomes" id="UP000230750"/>
    </source>
</evidence>
<sequence>MLVCLQCTSTSSNVGPTDCGELPCLNGGTCFQGANERIWCQCSDRYTGTLCQRLDVSACDSTPCQNGGLCSLHDGGYSCSCAPGYAGATCSLFITTRCASLPCENGGTCFVSSFDVQQYYCACPTGFYGDHCHLSVTDCSCENDGKCQNINLEGGGIGLICVCPLGYSGSRCEIAPLTACDEQPCGHGNCFLHAMNESAYFCNCFDGYTGDDCTVEVTPGSCSNSPCQNSGECSSVVAGSGTEYTHCDCPPGYIGIFCQISTEGCSPNPCLNGGLCLASSPTTVTCQCSIGFVGPRCQYKGACSSFPCQNNATCYNAYQPQRDLPDFACECRGVYRGLICNETADPCSSNPCLNGGICLKNVNGDVFVCICPVGYTGDICEKRQGALCSANPAACTGPGEMCVEQENYFHCECEPNWRRSDEDATCHPPCSMNPCQNNGECYLNADRDVYCNCPEGFTGSICETPAGPCDSCKNGGLCMMFSTAFYCDCVNGYSGIDCSVPPTDDPITPQVPAHPCDSHVCQNGGTCLPIDMAFGYYCVCPAGFTGLDCSNDTRTTETPRTSTEAPRTSTETLRTSTVTTKQTTAPLPPPDGDVCLTNKPCQNNAFCIPAIDKDGSYYPMCLCEPGYAGATCSVLLPTPNVCLSRPCGPDATCYSNATSITGYSCRCLRADRFCAGSIIAQTTPTPSVPPCESNPCMNNGTCASVGNIFTCTCPPYIIGDLCESDIRECTHRDVRYSEGDIRYDGCIMCNCSNGDWQCSEETCYCEHEEKLYENGQTWTDRCMTCFCYNGGWLCSDADCRNTCLYEGERYFSGDVREESCQTCFCNSGDWTCTEKDCDFCVDDGDAFFLEGSVRRDECNVCTCTEKEWRCTVKDCDWFLFLSFIHLLPQTSTVICQFHLDYPFSLISDRQDQLIRVITAHLEARYDLQQNQLLEISLSEGSIVVNITLYESIGTDQDIQYVASQIEHKVMSGSLHIAFDGFLIPAKSESFSETVVKMPNDDGEVSSIVIVFLCFGIISFLILVVIIMGLRLYCRKAKPQTRGSSQRRRLFRSRGSESSEDIPPTAVWDKYEQVRPRKRQKKALWSLTSLIRHDLSRRLRQKGLDGI</sequence>
<name>A0A2G8LMF9_STIJA</name>
<dbReference type="SUPFAM" id="SSF57196">
    <property type="entry name" value="EGF/Laminin"/>
    <property type="match status" value="13"/>
</dbReference>
<feature type="disulfide bond" evidence="6">
    <location>
        <begin position="204"/>
        <end position="213"/>
    </location>
</feature>
<evidence type="ECO:0000256" key="7">
    <source>
        <dbReference type="SAM" id="MobiDB-lite"/>
    </source>
</evidence>
<feature type="domain" description="EGF-like" evidence="9">
    <location>
        <begin position="218"/>
        <end position="259"/>
    </location>
</feature>
<dbReference type="GO" id="GO:0005112">
    <property type="term" value="F:Notch binding"/>
    <property type="evidence" value="ECO:0007669"/>
    <property type="project" value="TreeGrafter"/>
</dbReference>
<evidence type="ECO:0000256" key="1">
    <source>
        <dbReference type="ARBA" id="ARBA00022536"/>
    </source>
</evidence>
<feature type="domain" description="EGF-like" evidence="9">
    <location>
        <begin position="176"/>
        <end position="214"/>
    </location>
</feature>
<evidence type="ECO:0000256" key="5">
    <source>
        <dbReference type="ARBA" id="ARBA00023180"/>
    </source>
</evidence>
<feature type="disulfide bond" evidence="6">
    <location>
        <begin position="185"/>
        <end position="202"/>
    </location>
</feature>
<evidence type="ECO:0000256" key="8">
    <source>
        <dbReference type="SAM" id="Phobius"/>
    </source>
</evidence>
<feature type="disulfide bond" evidence="6">
    <location>
        <begin position="521"/>
        <end position="538"/>
    </location>
</feature>
<feature type="domain" description="EGF-like" evidence="9">
    <location>
        <begin position="299"/>
        <end position="341"/>
    </location>
</feature>
<dbReference type="PROSITE" id="PS50026">
    <property type="entry name" value="EGF_3"/>
    <property type="match status" value="14"/>
</dbReference>
<keyword evidence="11" id="KW-1185">Reference proteome</keyword>
<dbReference type="InterPro" id="IPR001881">
    <property type="entry name" value="EGF-like_Ca-bd_dom"/>
</dbReference>
<feature type="disulfide bond" evidence="6">
    <location>
        <begin position="42"/>
        <end position="51"/>
    </location>
</feature>
<dbReference type="Gene3D" id="2.10.25.10">
    <property type="entry name" value="Laminin"/>
    <property type="match status" value="13"/>
</dbReference>
<feature type="transmembrane region" description="Helical" evidence="8">
    <location>
        <begin position="1007"/>
        <end position="1032"/>
    </location>
</feature>
<keyword evidence="8" id="KW-1133">Transmembrane helix</keyword>
<dbReference type="GO" id="GO:0005509">
    <property type="term" value="F:calcium ion binding"/>
    <property type="evidence" value="ECO:0007669"/>
    <property type="project" value="InterPro"/>
</dbReference>
<dbReference type="FunFam" id="2.10.25.10:FF:000185">
    <property type="entry name" value="basement membrane-specific heparan sulfate proteoglycan core protein-like"/>
    <property type="match status" value="1"/>
</dbReference>
<evidence type="ECO:0000256" key="2">
    <source>
        <dbReference type="ARBA" id="ARBA00022729"/>
    </source>
</evidence>
<protein>
    <submittedName>
        <fullName evidence="10">Putative fibropellin-1 isoform X2</fullName>
    </submittedName>
</protein>
<dbReference type="SMART" id="SM00179">
    <property type="entry name" value="EGF_CA"/>
    <property type="match status" value="7"/>
</dbReference>
<feature type="domain" description="EGF-like" evidence="9">
    <location>
        <begin position="427"/>
        <end position="463"/>
    </location>
</feature>
<gene>
    <name evidence="10" type="ORF">BSL78_01646</name>
</gene>
<feature type="disulfide bond" evidence="6">
    <location>
        <begin position="123"/>
        <end position="132"/>
    </location>
</feature>
<feature type="domain" description="EGF-like" evidence="9">
    <location>
        <begin position="55"/>
        <end position="91"/>
    </location>
</feature>
<dbReference type="Pfam" id="PF00008">
    <property type="entry name" value="EGF"/>
    <property type="match status" value="7"/>
</dbReference>
<dbReference type="FunFam" id="2.10.25.10:FF:000118">
    <property type="entry name" value="protein delta homolog 2"/>
    <property type="match status" value="1"/>
</dbReference>
<feature type="domain" description="EGF-like" evidence="9">
    <location>
        <begin position="94"/>
        <end position="133"/>
    </location>
</feature>
<dbReference type="InterPro" id="IPR000742">
    <property type="entry name" value="EGF"/>
</dbReference>
<keyword evidence="8" id="KW-0472">Membrane</keyword>
<feature type="domain" description="EGF-like" evidence="9">
    <location>
        <begin position="465"/>
        <end position="499"/>
    </location>
</feature>
<evidence type="ECO:0000313" key="10">
    <source>
        <dbReference type="EMBL" id="PIK61425.1"/>
    </source>
</evidence>
<dbReference type="EMBL" id="MRZV01000032">
    <property type="protein sequence ID" value="PIK61425.1"/>
    <property type="molecule type" value="Genomic_DNA"/>
</dbReference>
<feature type="disulfide bond" evidence="6">
    <location>
        <begin position="288"/>
        <end position="297"/>
    </location>
</feature>
<feature type="compositionally biased region" description="Low complexity" evidence="7">
    <location>
        <begin position="556"/>
        <end position="580"/>
    </location>
</feature>
<feature type="disulfide bond" evidence="6">
    <location>
        <begin position="371"/>
        <end position="380"/>
    </location>
</feature>
<dbReference type="SMART" id="SM00181">
    <property type="entry name" value="EGF"/>
    <property type="match status" value="16"/>
</dbReference>
<dbReference type="OrthoDB" id="10026631at2759"/>